<dbReference type="PANTHER" id="PTHR21666:SF270">
    <property type="entry name" value="MUREIN HYDROLASE ACTIVATOR ENVC"/>
    <property type="match status" value="1"/>
</dbReference>
<dbReference type="Pfam" id="PF01551">
    <property type="entry name" value="Peptidase_M23"/>
    <property type="match status" value="1"/>
</dbReference>
<dbReference type="PANTHER" id="PTHR21666">
    <property type="entry name" value="PEPTIDASE-RELATED"/>
    <property type="match status" value="1"/>
</dbReference>
<dbReference type="EMBL" id="BMRJ01000001">
    <property type="protein sequence ID" value="GGR18154.1"/>
    <property type="molecule type" value="Genomic_DNA"/>
</dbReference>
<evidence type="ECO:0000256" key="1">
    <source>
        <dbReference type="SAM" id="MobiDB-lite"/>
    </source>
</evidence>
<evidence type="ECO:0000313" key="4">
    <source>
        <dbReference type="Proteomes" id="UP000610303"/>
    </source>
</evidence>
<dbReference type="InterPro" id="IPR050570">
    <property type="entry name" value="Cell_wall_metabolism_enzyme"/>
</dbReference>
<gene>
    <name evidence="3" type="ORF">GCM10010196_09030</name>
</gene>
<dbReference type="CDD" id="cd12797">
    <property type="entry name" value="M23_peptidase"/>
    <property type="match status" value="1"/>
</dbReference>
<feature type="region of interest" description="Disordered" evidence="1">
    <location>
        <begin position="21"/>
        <end position="43"/>
    </location>
</feature>
<dbReference type="Gene3D" id="2.70.70.10">
    <property type="entry name" value="Glucose Permease (Domain IIA)"/>
    <property type="match status" value="1"/>
</dbReference>
<organism evidence="3 4">
    <name type="scientific">Agromyces mediolanus</name>
    <name type="common">Corynebacterium mediolanum</name>
    <dbReference type="NCBI Taxonomy" id="41986"/>
    <lineage>
        <taxon>Bacteria</taxon>
        <taxon>Bacillati</taxon>
        <taxon>Actinomycetota</taxon>
        <taxon>Actinomycetes</taxon>
        <taxon>Micrococcales</taxon>
        <taxon>Microbacteriaceae</taxon>
        <taxon>Agromyces</taxon>
    </lineage>
</organism>
<dbReference type="RefSeq" id="WP_189084079.1">
    <property type="nucleotide sequence ID" value="NZ_BMRJ01000001.1"/>
</dbReference>
<dbReference type="AlphaFoldDB" id="A0A918CDQ6"/>
<keyword evidence="4" id="KW-1185">Reference proteome</keyword>
<name>A0A918CDQ6_AGRME</name>
<dbReference type="InterPro" id="IPR011055">
    <property type="entry name" value="Dup_hybrid_motif"/>
</dbReference>
<dbReference type="InterPro" id="IPR016047">
    <property type="entry name" value="M23ase_b-sheet_dom"/>
</dbReference>
<reference evidence="3" key="1">
    <citation type="journal article" date="2014" name="Int. J. Syst. Evol. Microbiol.">
        <title>Complete genome sequence of Corynebacterium casei LMG S-19264T (=DSM 44701T), isolated from a smear-ripened cheese.</title>
        <authorList>
            <consortium name="US DOE Joint Genome Institute (JGI-PGF)"/>
            <person name="Walter F."/>
            <person name="Albersmeier A."/>
            <person name="Kalinowski J."/>
            <person name="Ruckert C."/>
        </authorList>
    </citation>
    <scope>NUCLEOTIDE SEQUENCE</scope>
    <source>
        <strain evidence="3">JCM 3346</strain>
    </source>
</reference>
<proteinExistence type="predicted"/>
<dbReference type="GO" id="GO:0004222">
    <property type="term" value="F:metalloendopeptidase activity"/>
    <property type="evidence" value="ECO:0007669"/>
    <property type="project" value="TreeGrafter"/>
</dbReference>
<comment type="caution">
    <text evidence="3">The sequence shown here is derived from an EMBL/GenBank/DDBJ whole genome shotgun (WGS) entry which is preliminary data.</text>
</comment>
<protein>
    <recommendedName>
        <fullName evidence="2">M23ase beta-sheet core domain-containing protein</fullName>
    </recommendedName>
</protein>
<sequence length="416" mass="43115">MVRYQYPFPIEWYDASDPFGNTSPPWRSPENPHRGADFNGGASGTAGTPVPAIAGGVVVYSDWYDGLGNVVTIHHPDGAFSGYCHLTDRSVSVGQEIARGVIVGTVGGTRTATQHYAPHLHLTMGSDSAGTRGGAARFDPIPYIAARLDASEGGTAAPERYAVLSADGRLWVKEPNPYANWVIQASNVTSFSLSGHRIGVVSGGTAYVKEGDLYAGWVQVSGAGGIKDIVLDGLRIGILGSDGVLNVKEGNLSTAWVQQSGGVKKADLAGNRIGIIGTNAVVSVKEGDLSAAWVGQGVADDISLSGNRIGKIVGGVAMVKEGDLWAGWTTMTGGTGALAIRLDGIRVGVNTTGGLLVKEGGLSAGWTNQANGVEQFSLSGDKIGILKGGLSIVKKGTLFDGWINQMPNTTRIEVAN</sequence>
<dbReference type="Proteomes" id="UP000610303">
    <property type="component" value="Unassembled WGS sequence"/>
</dbReference>
<accession>A0A918CDQ6</accession>
<evidence type="ECO:0000313" key="3">
    <source>
        <dbReference type="EMBL" id="GGR18154.1"/>
    </source>
</evidence>
<evidence type="ECO:0000259" key="2">
    <source>
        <dbReference type="Pfam" id="PF01551"/>
    </source>
</evidence>
<dbReference type="SUPFAM" id="SSF51261">
    <property type="entry name" value="Duplicated hybrid motif"/>
    <property type="match status" value="1"/>
</dbReference>
<feature type="domain" description="M23ase beta-sheet core" evidence="2">
    <location>
        <begin position="32"/>
        <end position="124"/>
    </location>
</feature>
<reference evidence="3" key="2">
    <citation type="submission" date="2020-09" db="EMBL/GenBank/DDBJ databases">
        <authorList>
            <person name="Sun Q."/>
            <person name="Ohkuma M."/>
        </authorList>
    </citation>
    <scope>NUCLEOTIDE SEQUENCE</scope>
    <source>
        <strain evidence="3">JCM 3346</strain>
    </source>
</reference>